<accession>A0A643F1C3</accession>
<feature type="region of interest" description="Disordered" evidence="1">
    <location>
        <begin position="152"/>
        <end position="172"/>
    </location>
</feature>
<protein>
    <submittedName>
        <fullName evidence="2">Baseplate assembly protein</fullName>
    </submittedName>
</protein>
<sequence length="172" mass="18470">MIRDLLGMKIDIEMLKNAFGKSLKVGPVAAIDAQKGYRIKFGEDENGQPFLSPWYPHPESGGNSSTWMPLSLGQTVGMINPNGDPRQGLLIRGGFSDSNQPPSSDLLANVFKAFGITATVKDGVVTIDGDFVVNGNVDFKGGHVRHNEVDIGDTHVHGGVERGRQDTDPPSN</sequence>
<reference evidence="2" key="1">
    <citation type="submission" date="2019-09" db="EMBL/GenBank/DDBJ databases">
        <title>Draft genome sequences of 48 bacterial type strains from the CCUG.</title>
        <authorList>
            <person name="Tunovic T."/>
            <person name="Pineiro-Iglesias B."/>
            <person name="Unosson C."/>
            <person name="Inganas E."/>
            <person name="Ohlen M."/>
            <person name="Cardew S."/>
            <person name="Jensie-Markopoulos S."/>
            <person name="Salva-Serra F."/>
            <person name="Jaen-Luchoro D."/>
            <person name="Karlsson R."/>
            <person name="Svensson-Stadler L."/>
            <person name="Chun J."/>
            <person name="Moore E."/>
        </authorList>
    </citation>
    <scope>NUCLEOTIDE SEQUENCE</scope>
    <source>
        <strain evidence="2">CCUG 50899</strain>
    </source>
</reference>
<organism evidence="2">
    <name type="scientific">Brucella pituitosa</name>
    <dbReference type="NCBI Taxonomy" id="571256"/>
    <lineage>
        <taxon>Bacteria</taxon>
        <taxon>Pseudomonadati</taxon>
        <taxon>Pseudomonadota</taxon>
        <taxon>Alphaproteobacteria</taxon>
        <taxon>Hyphomicrobiales</taxon>
        <taxon>Brucellaceae</taxon>
        <taxon>Brucella/Ochrobactrum group</taxon>
        <taxon>Brucella</taxon>
    </lineage>
</organism>
<dbReference type="EMBL" id="VZPE01000004">
    <property type="protein sequence ID" value="KAB0571271.1"/>
    <property type="molecule type" value="Genomic_DNA"/>
</dbReference>
<gene>
    <name evidence="2" type="ORF">F7Q93_11140</name>
</gene>
<dbReference type="InterPro" id="IPR037026">
    <property type="entry name" value="Vgr_OB-fold_dom_sf"/>
</dbReference>
<evidence type="ECO:0000256" key="1">
    <source>
        <dbReference type="SAM" id="MobiDB-lite"/>
    </source>
</evidence>
<dbReference type="AlphaFoldDB" id="A0A643F1C3"/>
<dbReference type="Gene3D" id="2.40.50.230">
    <property type="entry name" value="Gp5 N-terminal domain"/>
    <property type="match status" value="1"/>
</dbReference>
<name>A0A643F1C3_9HYPH</name>
<proteinExistence type="predicted"/>
<evidence type="ECO:0000313" key="2">
    <source>
        <dbReference type="EMBL" id="KAB0571271.1"/>
    </source>
</evidence>
<dbReference type="RefSeq" id="WP_128094307.1">
    <property type="nucleotide sequence ID" value="NZ_JBHEEN010000004.1"/>
</dbReference>
<comment type="caution">
    <text evidence="2">The sequence shown here is derived from an EMBL/GenBank/DDBJ whole genome shotgun (WGS) entry which is preliminary data.</text>
</comment>